<name>A0A117I7K9_9MYCO</name>
<protein>
    <submittedName>
        <fullName evidence="2">Uncharacterized protein</fullName>
    </submittedName>
</protein>
<reference evidence="3" key="2">
    <citation type="submission" date="2016-02" db="EMBL/GenBank/DDBJ databases">
        <title>Draft genome sequence of five rapidly growing Mycobacterium species.</title>
        <authorList>
            <person name="Katahira K."/>
            <person name="Gotou Y."/>
            <person name="Iida K."/>
            <person name="Ogura Y."/>
            <person name="Hayashi T."/>
        </authorList>
    </citation>
    <scope>NUCLEOTIDE SEQUENCE [LARGE SCALE GENOMIC DNA]</scope>
    <source>
        <strain evidence="3">JCM15654</strain>
    </source>
</reference>
<proteinExistence type="predicted"/>
<sequence length="89" mass="9743">MVQRSPTKRHLTVNERIREADTVEIGLPLLGTVRIRQPERLVYYGAVAVLAAAEIIEWPVALVLGVGHALADNHHSKVVQELGSALEEA</sequence>
<keyword evidence="1" id="KW-0472">Membrane</keyword>
<organism evidence="2 3">
    <name type="scientific">Mycolicibacterium brisbanense</name>
    <dbReference type="NCBI Taxonomy" id="146020"/>
    <lineage>
        <taxon>Bacteria</taxon>
        <taxon>Bacillati</taxon>
        <taxon>Actinomycetota</taxon>
        <taxon>Actinomycetes</taxon>
        <taxon>Mycobacteriales</taxon>
        <taxon>Mycobacteriaceae</taxon>
        <taxon>Mycolicibacterium</taxon>
    </lineage>
</organism>
<dbReference type="STRING" id="146020.RMCB_5811"/>
<evidence type="ECO:0000313" key="3">
    <source>
        <dbReference type="Proteomes" id="UP000069620"/>
    </source>
</evidence>
<accession>A0A117I7K9</accession>
<keyword evidence="3" id="KW-1185">Reference proteome</keyword>
<keyword evidence="1" id="KW-0812">Transmembrane</keyword>
<dbReference type="EMBL" id="BCSX01000051">
    <property type="protein sequence ID" value="GAS91715.1"/>
    <property type="molecule type" value="Genomic_DNA"/>
</dbReference>
<dbReference type="Proteomes" id="UP000069620">
    <property type="component" value="Unassembled WGS sequence"/>
</dbReference>
<keyword evidence="1" id="KW-1133">Transmembrane helix</keyword>
<dbReference type="AlphaFoldDB" id="A0A117I7K9"/>
<comment type="caution">
    <text evidence="2">The sequence shown here is derived from an EMBL/GenBank/DDBJ whole genome shotgun (WGS) entry which is preliminary data.</text>
</comment>
<dbReference type="OrthoDB" id="3831210at2"/>
<evidence type="ECO:0000256" key="1">
    <source>
        <dbReference type="SAM" id="Phobius"/>
    </source>
</evidence>
<dbReference type="RefSeq" id="WP_062831537.1">
    <property type="nucleotide sequence ID" value="NZ_BCSX01000051.1"/>
</dbReference>
<evidence type="ECO:0000313" key="2">
    <source>
        <dbReference type="EMBL" id="GAS91715.1"/>
    </source>
</evidence>
<gene>
    <name evidence="2" type="ORF">RMCB_5811</name>
</gene>
<feature type="transmembrane region" description="Helical" evidence="1">
    <location>
        <begin position="41"/>
        <end position="66"/>
    </location>
</feature>
<reference evidence="3" key="1">
    <citation type="journal article" date="2016" name="Genome Announc.">
        <title>Draft Genome Sequences of Five Rapidly Growing Mycobacterium Species, M. thermoresistibile, M. fortuitum subsp. acetamidolyticum, M. canariasense, M. brisbanense, and M. novocastrense.</title>
        <authorList>
            <person name="Katahira K."/>
            <person name="Ogura Y."/>
            <person name="Gotoh Y."/>
            <person name="Hayashi T."/>
        </authorList>
    </citation>
    <scope>NUCLEOTIDE SEQUENCE [LARGE SCALE GENOMIC DNA]</scope>
    <source>
        <strain evidence="3">JCM15654</strain>
    </source>
</reference>